<keyword evidence="2" id="KW-1185">Reference proteome</keyword>
<dbReference type="EMBL" id="JAZAVJ010000054">
    <property type="protein sequence ID" value="KAK7417741.1"/>
    <property type="molecule type" value="Genomic_DNA"/>
</dbReference>
<evidence type="ECO:0008006" key="3">
    <source>
        <dbReference type="Google" id="ProtNLM"/>
    </source>
</evidence>
<dbReference type="Gene3D" id="3.30.420.40">
    <property type="match status" value="2"/>
</dbReference>
<gene>
    <name evidence="1" type="ORF">QQX98_004397</name>
</gene>
<dbReference type="PANTHER" id="PTHR14187">
    <property type="entry name" value="ALPHA KINASE/ELONGATION FACTOR 2 KINASE"/>
    <property type="match status" value="1"/>
</dbReference>
<sequence length="571" mass="63638">MAAPSIARPTPVFAGIDFGTTYSGLAYFIGASRGDPELVIWDPVNPTCKFPSKVTVSNSNILCGPQVPAGTESMEWFKLALLHHDDLDNEIRDSPLFQEYESFRRRLDLKASQVVQHLLKYMWGKFKDALRSSNPEEIFLFHLTVALPANWPQYTLAAMRDAVKKSGIGLELHAPVSFISEPEATTLATIAGPVTVLDTQGLENLSVLKFLKGDTVLVCDCGGGTVDLGAYTIINPDGNIALKECIPGTCRLNGAVKLDDRFIELLDKKAKDLRTRRGFESRKKEHYRKFANTAWELEMKPNFGSSEETVWSYEVPGSWLATNTRHAPGEYPKLTFTLEDLTSVFEPVFRIAQLVEEQIHAIHLKTKMAPKYVIISGGFGSNKYVQSIIRNRVNEVSQRIGHTVHTVILPSGRSFKAVCDGAAKRCLQKFTEDLELARSIPRVNQQIARMNYGIRSKVRPGAYFWFVSQGDAIDPAHPTILNLDASSFYITRSNEELELSLDVFQQSPDGLEDLFATVKWKPDLDIGALGAVAGSIQLQPWLEGGMLNMSILYRNTLQSEEQVTIKYTSRA</sequence>
<evidence type="ECO:0000313" key="2">
    <source>
        <dbReference type="Proteomes" id="UP001498476"/>
    </source>
</evidence>
<accession>A0ABR1H9C5</accession>
<dbReference type="Gene3D" id="3.90.640.10">
    <property type="entry name" value="Actin, Chain A, domain 4"/>
    <property type="match status" value="1"/>
</dbReference>
<name>A0ABR1H9C5_9HYPO</name>
<dbReference type="CDD" id="cd10170">
    <property type="entry name" value="ASKHA_NBD_HSP70"/>
    <property type="match status" value="1"/>
</dbReference>
<proteinExistence type="predicted"/>
<dbReference type="Proteomes" id="UP001498476">
    <property type="component" value="Unassembled WGS sequence"/>
</dbReference>
<reference evidence="1 2" key="1">
    <citation type="journal article" date="2025" name="Microbiol. Resour. Announc.">
        <title>Draft genome sequences for Neonectria magnoliae and Neonectria punicea, canker pathogens of Liriodendron tulipifera and Acer saccharum in West Virginia.</title>
        <authorList>
            <person name="Petronek H.M."/>
            <person name="Kasson M.T."/>
            <person name="Metheny A.M."/>
            <person name="Stauder C.M."/>
            <person name="Lovett B."/>
            <person name="Lynch S.C."/>
            <person name="Garnas J.R."/>
            <person name="Kasson L.R."/>
            <person name="Stajich J.E."/>
        </authorList>
    </citation>
    <scope>NUCLEOTIDE SEQUENCE [LARGE SCALE GENOMIC DNA]</scope>
    <source>
        <strain evidence="1 2">NRRL 64653</strain>
    </source>
</reference>
<protein>
    <recommendedName>
        <fullName evidence="3">Actin-like ATPase domain-containing protein</fullName>
    </recommendedName>
</protein>
<organism evidence="1 2">
    <name type="scientific">Neonectria punicea</name>
    <dbReference type="NCBI Taxonomy" id="979145"/>
    <lineage>
        <taxon>Eukaryota</taxon>
        <taxon>Fungi</taxon>
        <taxon>Dikarya</taxon>
        <taxon>Ascomycota</taxon>
        <taxon>Pezizomycotina</taxon>
        <taxon>Sordariomycetes</taxon>
        <taxon>Hypocreomycetidae</taxon>
        <taxon>Hypocreales</taxon>
        <taxon>Nectriaceae</taxon>
        <taxon>Neonectria</taxon>
    </lineage>
</organism>
<dbReference type="PANTHER" id="PTHR14187:SF5">
    <property type="entry name" value="HEAT SHOCK 70 KDA PROTEIN 12A"/>
    <property type="match status" value="1"/>
</dbReference>
<evidence type="ECO:0000313" key="1">
    <source>
        <dbReference type="EMBL" id="KAK7417741.1"/>
    </source>
</evidence>
<comment type="caution">
    <text evidence="1">The sequence shown here is derived from an EMBL/GenBank/DDBJ whole genome shotgun (WGS) entry which is preliminary data.</text>
</comment>
<dbReference type="InterPro" id="IPR043129">
    <property type="entry name" value="ATPase_NBD"/>
</dbReference>
<dbReference type="SUPFAM" id="SSF53067">
    <property type="entry name" value="Actin-like ATPase domain"/>
    <property type="match status" value="2"/>
</dbReference>